<keyword evidence="2" id="KW-0732">Signal</keyword>
<evidence type="ECO:0000313" key="3">
    <source>
        <dbReference type="EMBL" id="WAR14884.1"/>
    </source>
</evidence>
<name>A0ABY7F289_MYAAR</name>
<proteinExistence type="predicted"/>
<sequence length="238" mass="27045">MDVAKVLWILSFFCLGFCQFVTMENDHGKNSGRDDKHVGASTGNDDKSSLELVSKEMDVIKGNTGLGINDDLTLQKRNNGIWKNQRSQLEQLANSATIAHTLSRRFSDEDHGSLGDGYGVSDAAAYLDFLQRFGISTEEALNNEDKYGDVDKRHASRWNIIHQKLASLSSKRSAELDKRSDSRWRLIQSKLNQLNGITNKRSTNDLGIFRDNDEAKDKRHLGHWKNRNWLNKQYSTNN</sequence>
<reference evidence="3" key="1">
    <citation type="submission" date="2022-11" db="EMBL/GenBank/DDBJ databases">
        <title>Centuries of genome instability and evolution in soft-shell clam transmissible cancer (bioRxiv).</title>
        <authorList>
            <person name="Hart S.F.M."/>
            <person name="Yonemitsu M.A."/>
            <person name="Giersch R.M."/>
            <person name="Beal B.F."/>
            <person name="Arriagada G."/>
            <person name="Davis B.W."/>
            <person name="Ostrander E.A."/>
            <person name="Goff S.P."/>
            <person name="Metzger M.J."/>
        </authorList>
    </citation>
    <scope>NUCLEOTIDE SEQUENCE</scope>
    <source>
        <strain evidence="3">MELC-2E11</strain>
        <tissue evidence="3">Siphon/mantle</tissue>
    </source>
</reference>
<evidence type="ECO:0000256" key="2">
    <source>
        <dbReference type="SAM" id="SignalP"/>
    </source>
</evidence>
<organism evidence="3 4">
    <name type="scientific">Mya arenaria</name>
    <name type="common">Soft-shell clam</name>
    <dbReference type="NCBI Taxonomy" id="6604"/>
    <lineage>
        <taxon>Eukaryota</taxon>
        <taxon>Metazoa</taxon>
        <taxon>Spiralia</taxon>
        <taxon>Lophotrochozoa</taxon>
        <taxon>Mollusca</taxon>
        <taxon>Bivalvia</taxon>
        <taxon>Autobranchia</taxon>
        <taxon>Heteroconchia</taxon>
        <taxon>Euheterodonta</taxon>
        <taxon>Imparidentia</taxon>
        <taxon>Neoheterodontei</taxon>
        <taxon>Myida</taxon>
        <taxon>Myoidea</taxon>
        <taxon>Myidae</taxon>
        <taxon>Mya</taxon>
    </lineage>
</organism>
<feature type="chain" id="PRO_5045150820" evidence="2">
    <location>
        <begin position="19"/>
        <end position="238"/>
    </location>
</feature>
<feature type="region of interest" description="Disordered" evidence="1">
    <location>
        <begin position="28"/>
        <end position="47"/>
    </location>
</feature>
<dbReference type="Proteomes" id="UP001164746">
    <property type="component" value="Chromosome 9"/>
</dbReference>
<gene>
    <name evidence="3" type="ORF">MAR_004989</name>
</gene>
<keyword evidence="4" id="KW-1185">Reference proteome</keyword>
<evidence type="ECO:0000256" key="1">
    <source>
        <dbReference type="SAM" id="MobiDB-lite"/>
    </source>
</evidence>
<dbReference type="EMBL" id="CP111020">
    <property type="protein sequence ID" value="WAR14884.1"/>
    <property type="molecule type" value="Genomic_DNA"/>
</dbReference>
<accession>A0ABY7F289</accession>
<protein>
    <submittedName>
        <fullName evidence="3">Uncharacterized protein</fullName>
    </submittedName>
</protein>
<evidence type="ECO:0000313" key="4">
    <source>
        <dbReference type="Proteomes" id="UP001164746"/>
    </source>
</evidence>
<feature type="signal peptide" evidence="2">
    <location>
        <begin position="1"/>
        <end position="18"/>
    </location>
</feature>